<organism evidence="1 2">
    <name type="scientific">Kitasatospora nipponensis</name>
    <dbReference type="NCBI Taxonomy" id="258049"/>
    <lineage>
        <taxon>Bacteria</taxon>
        <taxon>Bacillati</taxon>
        <taxon>Actinomycetota</taxon>
        <taxon>Actinomycetes</taxon>
        <taxon>Kitasatosporales</taxon>
        <taxon>Streptomycetaceae</taxon>
        <taxon>Kitasatospora</taxon>
    </lineage>
</organism>
<proteinExistence type="predicted"/>
<accession>A0ABN1W615</accession>
<sequence>MHPQDLITRFPLVPRPRPSCPPLPERIHRLSELARRADEEGNLTSASATFNLAALIASDVGLPRLARQLCRRHSDLYLALRPLPGQAACYALEPLLNLANQYLREGRGGRAVQLLDDLDEAISSRSDIVIGDIPVPAATLTATDEAHRHVVEWMHHNRIVDGARALGRAGRWPEASARLRQAGLIGDRIFEGRQTAVIARAAQDDHAGATALLNHTVIEEAWERAVVSCLIVVCRTGGSARNGAAAVTAMLRDYQGIDETTEKPLFRTRLGLAVIDTSGIGSRAARTVAHNLIARTVNAQDGYTSRAVLAHPACGILMSDQQRDALTAVIDTSGLGAGRPLPADLAAELTDALDLAETVIVRTAGSGQADQR</sequence>
<evidence type="ECO:0000313" key="2">
    <source>
        <dbReference type="Proteomes" id="UP001500037"/>
    </source>
</evidence>
<keyword evidence="2" id="KW-1185">Reference proteome</keyword>
<comment type="caution">
    <text evidence="1">The sequence shown here is derived from an EMBL/GenBank/DDBJ whole genome shotgun (WGS) entry which is preliminary data.</text>
</comment>
<gene>
    <name evidence="1" type="ORF">GCM10009665_29540</name>
</gene>
<evidence type="ECO:0000313" key="1">
    <source>
        <dbReference type="EMBL" id="GAA1237464.1"/>
    </source>
</evidence>
<protein>
    <submittedName>
        <fullName evidence="1">Uncharacterized protein</fullName>
    </submittedName>
</protein>
<reference evidence="1 2" key="1">
    <citation type="journal article" date="2019" name="Int. J. Syst. Evol. Microbiol.">
        <title>The Global Catalogue of Microorganisms (GCM) 10K type strain sequencing project: providing services to taxonomists for standard genome sequencing and annotation.</title>
        <authorList>
            <consortium name="The Broad Institute Genomics Platform"/>
            <consortium name="The Broad Institute Genome Sequencing Center for Infectious Disease"/>
            <person name="Wu L."/>
            <person name="Ma J."/>
        </authorList>
    </citation>
    <scope>NUCLEOTIDE SEQUENCE [LARGE SCALE GENOMIC DNA]</scope>
    <source>
        <strain evidence="1 2">JCM 13004</strain>
    </source>
</reference>
<dbReference type="EMBL" id="BAAALF010000042">
    <property type="protein sequence ID" value="GAA1237464.1"/>
    <property type="molecule type" value="Genomic_DNA"/>
</dbReference>
<name>A0ABN1W615_9ACTN</name>
<dbReference type="Proteomes" id="UP001500037">
    <property type="component" value="Unassembled WGS sequence"/>
</dbReference>